<sequence length="386" mass="41522">MIRVGVVGLGKMGLSHLSMFNAHPEVEVAGICDSAGYMLGVLNKYTGLKTYADMDAMLDDAELDAVVISTPSSMHASMVRTALERGVNVFCEKPFCLDPADSAALTALAEEKGLVTQVGYHYRFVGAFAEVKRLLDLGAIGRVTHVLAEAYGPVVLKPQGSTWRSKKALGGGSLYDYAAHPLNLVNWYLGEAARAGGSVLNPVFSRETDDEVFSTLFFDPATPGGTPVTAQLSVNWSDESQRKMTTKVSVWGTEGRISADRQEVQVFLRDGAQVPDGYVPGWNVKYTTELTEEVWFYLRGEEYSAQVDTFITRVIKGETEGVNNFAHAAATDRAIQLMVDDASGVTRVPTTSALAAPAGRTRSGGSLPGAVRARVRSLLQKVGSSR</sequence>
<dbReference type="EMBL" id="LT629749">
    <property type="protein sequence ID" value="SDR75543.1"/>
    <property type="molecule type" value="Genomic_DNA"/>
</dbReference>
<organism evidence="4 5">
    <name type="scientific">Friedmanniella luteola</name>
    <dbReference type="NCBI Taxonomy" id="546871"/>
    <lineage>
        <taxon>Bacteria</taxon>
        <taxon>Bacillati</taxon>
        <taxon>Actinomycetota</taxon>
        <taxon>Actinomycetes</taxon>
        <taxon>Propionibacteriales</taxon>
        <taxon>Nocardioidaceae</taxon>
        <taxon>Friedmanniella</taxon>
    </lineage>
</organism>
<dbReference type="STRING" id="546871.SAMN04488543_0341"/>
<dbReference type="Pfam" id="PF01408">
    <property type="entry name" value="GFO_IDH_MocA"/>
    <property type="match status" value="1"/>
</dbReference>
<dbReference type="AlphaFoldDB" id="A0A1H1LLZ2"/>
<dbReference type="GO" id="GO:0000166">
    <property type="term" value="F:nucleotide binding"/>
    <property type="evidence" value="ECO:0007669"/>
    <property type="project" value="InterPro"/>
</dbReference>
<reference evidence="4 5" key="1">
    <citation type="submission" date="2016-10" db="EMBL/GenBank/DDBJ databases">
        <authorList>
            <person name="de Groot N.N."/>
        </authorList>
    </citation>
    <scope>NUCLEOTIDE SEQUENCE [LARGE SCALE GENOMIC DNA]</scope>
    <source>
        <strain evidence="4 5">DSM 21741</strain>
    </source>
</reference>
<dbReference type="GO" id="GO:0016491">
    <property type="term" value="F:oxidoreductase activity"/>
    <property type="evidence" value="ECO:0007669"/>
    <property type="project" value="UniProtKB-KW"/>
</dbReference>
<feature type="domain" description="GFO/IDH/MocA-like oxidoreductase" evidence="3">
    <location>
        <begin position="128"/>
        <end position="257"/>
    </location>
</feature>
<evidence type="ECO:0000259" key="2">
    <source>
        <dbReference type="Pfam" id="PF01408"/>
    </source>
</evidence>
<evidence type="ECO:0000256" key="1">
    <source>
        <dbReference type="ARBA" id="ARBA00023002"/>
    </source>
</evidence>
<dbReference type="RefSeq" id="WP_091409296.1">
    <property type="nucleotide sequence ID" value="NZ_LT629749.1"/>
</dbReference>
<dbReference type="InterPro" id="IPR055170">
    <property type="entry name" value="GFO_IDH_MocA-like_dom"/>
</dbReference>
<gene>
    <name evidence="4" type="ORF">SAMN04488543_0341</name>
</gene>
<dbReference type="InterPro" id="IPR050463">
    <property type="entry name" value="Gfo/Idh/MocA_oxidrdct_glycsds"/>
</dbReference>
<evidence type="ECO:0000313" key="4">
    <source>
        <dbReference type="EMBL" id="SDR75543.1"/>
    </source>
</evidence>
<dbReference type="SUPFAM" id="SSF55347">
    <property type="entry name" value="Glyceraldehyde-3-phosphate dehydrogenase-like, C-terminal domain"/>
    <property type="match status" value="1"/>
</dbReference>
<evidence type="ECO:0000259" key="3">
    <source>
        <dbReference type="Pfam" id="PF22725"/>
    </source>
</evidence>
<keyword evidence="1" id="KW-0560">Oxidoreductase</keyword>
<accession>A0A1H1LLZ2</accession>
<dbReference type="PANTHER" id="PTHR43818:SF11">
    <property type="entry name" value="BCDNA.GH03377"/>
    <property type="match status" value="1"/>
</dbReference>
<evidence type="ECO:0000313" key="5">
    <source>
        <dbReference type="Proteomes" id="UP000199092"/>
    </source>
</evidence>
<feature type="domain" description="Gfo/Idh/MocA-like oxidoreductase N-terminal" evidence="2">
    <location>
        <begin position="2"/>
        <end position="120"/>
    </location>
</feature>
<dbReference type="Proteomes" id="UP000199092">
    <property type="component" value="Chromosome I"/>
</dbReference>
<dbReference type="OrthoDB" id="9792085at2"/>
<dbReference type="Gene3D" id="3.30.360.10">
    <property type="entry name" value="Dihydrodipicolinate Reductase, domain 2"/>
    <property type="match status" value="1"/>
</dbReference>
<dbReference type="PANTHER" id="PTHR43818">
    <property type="entry name" value="BCDNA.GH03377"/>
    <property type="match status" value="1"/>
</dbReference>
<dbReference type="Gene3D" id="3.40.50.720">
    <property type="entry name" value="NAD(P)-binding Rossmann-like Domain"/>
    <property type="match status" value="1"/>
</dbReference>
<name>A0A1H1LLZ2_9ACTN</name>
<protein>
    <submittedName>
        <fullName evidence="4">Predicted dehydrogenase</fullName>
    </submittedName>
</protein>
<dbReference type="InterPro" id="IPR000683">
    <property type="entry name" value="Gfo/Idh/MocA-like_OxRdtase_N"/>
</dbReference>
<keyword evidence="5" id="KW-1185">Reference proteome</keyword>
<dbReference type="SUPFAM" id="SSF51735">
    <property type="entry name" value="NAD(P)-binding Rossmann-fold domains"/>
    <property type="match status" value="1"/>
</dbReference>
<proteinExistence type="predicted"/>
<dbReference type="Pfam" id="PF22725">
    <property type="entry name" value="GFO_IDH_MocA_C3"/>
    <property type="match status" value="1"/>
</dbReference>
<dbReference type="InterPro" id="IPR036291">
    <property type="entry name" value="NAD(P)-bd_dom_sf"/>
</dbReference>